<organism evidence="2">
    <name type="scientific">Veillonella dispar</name>
    <dbReference type="NCBI Taxonomy" id="39778"/>
    <lineage>
        <taxon>Bacteria</taxon>
        <taxon>Bacillati</taxon>
        <taxon>Bacillota</taxon>
        <taxon>Negativicutes</taxon>
        <taxon>Veillonellales</taxon>
        <taxon>Veillonellaceae</taxon>
        <taxon>Veillonella</taxon>
    </lineage>
</organism>
<proteinExistence type="predicted"/>
<dbReference type="AlphaFoldDB" id="A0A6N3EDH5"/>
<feature type="chain" id="PRO_5026900261" description="Lipoprotein" evidence="1">
    <location>
        <begin position="22"/>
        <end position="420"/>
    </location>
</feature>
<dbReference type="RefSeq" id="WP_156720095.1">
    <property type="nucleotide sequence ID" value="NZ_CACRUF010000056.1"/>
</dbReference>
<reference evidence="2" key="1">
    <citation type="submission" date="2019-11" db="EMBL/GenBank/DDBJ databases">
        <authorList>
            <person name="Feng L."/>
        </authorList>
    </citation>
    <scope>NUCLEOTIDE SEQUENCE</scope>
    <source>
        <strain evidence="2">VdisparLFYP95</strain>
    </source>
</reference>
<name>A0A6N3EDH5_9FIRM</name>
<accession>A0A6N3EDH5</accession>
<evidence type="ECO:0000313" key="2">
    <source>
        <dbReference type="EMBL" id="VYU36731.1"/>
    </source>
</evidence>
<sequence>MLKRLLLSAIALSSICVSCHAIDVDLPGANSKIPEDEYKDYVYLSPKIALEQIASTQAMINQIKADGTFEKLKEWRKISDDAELEKTLRYDFKQFMTPIDGQTEIIEHTENSGIQFTVPFSSIFKIQNSEHNYTLEGLTGSTYVARDYNVVEKGGSERTFIYKKLDNTKYWNLNVTNLDKSNQGTIVGITFTSKDNPNTSHSIGTYVAGSESESERNIKANRILANYVLPSVRSLNRLNEFSTITMSKNLQYRILNGSTRTESTDKDSIYESKSYTVTHKGPHGVNQVLQMIPLHDKQQHFLLNAKPDDPYNFETHIEYINSLYGHTLNKEIRLSRISKSFVWFDGIPGLLLDYELSNGEGRLEFITRDKDYEYRHIVLYRVNGYYTLEQLKNMLLDVKLLNNGDMYNRDIDLFNLRLKS</sequence>
<evidence type="ECO:0008006" key="3">
    <source>
        <dbReference type="Google" id="ProtNLM"/>
    </source>
</evidence>
<feature type="signal peptide" evidence="1">
    <location>
        <begin position="1"/>
        <end position="21"/>
    </location>
</feature>
<evidence type="ECO:0000256" key="1">
    <source>
        <dbReference type="SAM" id="SignalP"/>
    </source>
</evidence>
<keyword evidence="1" id="KW-0732">Signal</keyword>
<gene>
    <name evidence="2" type="ORF">VDLFYP95_00266</name>
</gene>
<dbReference type="EMBL" id="CACRUF010000056">
    <property type="protein sequence ID" value="VYU36731.1"/>
    <property type="molecule type" value="Genomic_DNA"/>
</dbReference>
<protein>
    <recommendedName>
        <fullName evidence="3">Lipoprotein</fullName>
    </recommendedName>
</protein>